<organism evidence="3 4">
    <name type="scientific">Sphingomonas parapaucimobilis NBRC 15100</name>
    <dbReference type="NCBI Taxonomy" id="1219049"/>
    <lineage>
        <taxon>Bacteria</taxon>
        <taxon>Pseudomonadati</taxon>
        <taxon>Pseudomonadota</taxon>
        <taxon>Alphaproteobacteria</taxon>
        <taxon>Sphingomonadales</taxon>
        <taxon>Sphingomonadaceae</taxon>
        <taxon>Sphingomonas</taxon>
    </lineage>
</organism>
<dbReference type="AlphaFoldDB" id="A0A0A1W985"/>
<protein>
    <submittedName>
        <fullName evidence="3">Uncharacterized protein</fullName>
    </submittedName>
</protein>
<gene>
    <name evidence="3" type="ORF">SP5_068_01000</name>
</gene>
<name>A0A0A1W985_9SPHN</name>
<feature type="chain" id="PRO_5001981910" evidence="2">
    <location>
        <begin position="18"/>
        <end position="180"/>
    </location>
</feature>
<dbReference type="EMBL" id="BBPI01000068">
    <property type="protein sequence ID" value="GAM01732.1"/>
    <property type="molecule type" value="Genomic_DNA"/>
</dbReference>
<evidence type="ECO:0000256" key="2">
    <source>
        <dbReference type="SAM" id="SignalP"/>
    </source>
</evidence>
<feature type="transmembrane region" description="Helical" evidence="1">
    <location>
        <begin position="136"/>
        <end position="156"/>
    </location>
</feature>
<feature type="transmembrane region" description="Helical" evidence="1">
    <location>
        <begin position="93"/>
        <end position="116"/>
    </location>
</feature>
<evidence type="ECO:0000256" key="1">
    <source>
        <dbReference type="SAM" id="Phobius"/>
    </source>
</evidence>
<evidence type="ECO:0000313" key="3">
    <source>
        <dbReference type="EMBL" id="GAM01732.1"/>
    </source>
</evidence>
<keyword evidence="2" id="KW-0732">Signal</keyword>
<sequence length="180" mass="19978">MLSLALFGASCAAVTMAACLAREEREELRFASLAVGINWLLFASFWIYAPLSPAYLVYGSGEARGWDIPVRHEDMWALADLLCMIAVGIRCRLMWWSPLIWGLWFAQLTMLSVAWANGLEYLDYKPMLDASLVIQLLALLALSTLGGNGCGDRLLGLWGRLRRMGRSTQRLCRGNAEASS</sequence>
<feature type="transmembrane region" description="Helical" evidence="1">
    <location>
        <begin position="37"/>
        <end position="58"/>
    </location>
</feature>
<reference evidence="3 4" key="1">
    <citation type="submission" date="2014-11" db="EMBL/GenBank/DDBJ databases">
        <title>Whole genome shotgun sequence of Sphingomonas parapaucimobilis NBRC 15100.</title>
        <authorList>
            <person name="Katano-Makiyama Y."/>
            <person name="Hosoyama A."/>
            <person name="Hashimoto M."/>
            <person name="Hosoyama Y."/>
            <person name="Noguchi M."/>
            <person name="Numata M."/>
            <person name="Tsuchikane K."/>
            <person name="Hirakata S."/>
            <person name="Uohara A."/>
            <person name="Shimodaira J."/>
            <person name="Ohji S."/>
            <person name="Ichikawa N."/>
            <person name="Kimura A."/>
            <person name="Yamazoe A."/>
            <person name="Fujita N."/>
        </authorList>
    </citation>
    <scope>NUCLEOTIDE SEQUENCE [LARGE SCALE GENOMIC DNA]</scope>
    <source>
        <strain evidence="3 4">NBRC 15100</strain>
    </source>
</reference>
<comment type="caution">
    <text evidence="3">The sequence shown here is derived from an EMBL/GenBank/DDBJ whole genome shotgun (WGS) entry which is preliminary data.</text>
</comment>
<keyword evidence="1" id="KW-0472">Membrane</keyword>
<accession>A0A0A1W985</accession>
<feature type="signal peptide" evidence="2">
    <location>
        <begin position="1"/>
        <end position="17"/>
    </location>
</feature>
<proteinExistence type="predicted"/>
<evidence type="ECO:0000313" key="4">
    <source>
        <dbReference type="Proteomes" id="UP000032305"/>
    </source>
</evidence>
<keyword evidence="1" id="KW-0812">Transmembrane</keyword>
<keyword evidence="1" id="KW-1133">Transmembrane helix</keyword>
<keyword evidence="4" id="KW-1185">Reference proteome</keyword>
<dbReference type="Proteomes" id="UP000032305">
    <property type="component" value="Unassembled WGS sequence"/>
</dbReference>